<evidence type="ECO:0000313" key="7">
    <source>
        <dbReference type="EMBL" id="CAG9101431.1"/>
    </source>
</evidence>
<feature type="domain" description="Reverse transcriptase" evidence="6">
    <location>
        <begin position="425"/>
        <end position="668"/>
    </location>
</feature>
<dbReference type="Pfam" id="PF00078">
    <property type="entry name" value="RVT_1"/>
    <property type="match status" value="1"/>
</dbReference>
<evidence type="ECO:0000256" key="4">
    <source>
        <dbReference type="ARBA" id="ARBA00023136"/>
    </source>
</evidence>
<evidence type="ECO:0000256" key="2">
    <source>
        <dbReference type="ARBA" id="ARBA00022692"/>
    </source>
</evidence>
<feature type="region of interest" description="Disordered" evidence="5">
    <location>
        <begin position="45"/>
        <end position="133"/>
    </location>
</feature>
<keyword evidence="3" id="KW-1133">Transmembrane helix</keyword>
<dbReference type="Pfam" id="PF00909">
    <property type="entry name" value="Ammonium_transp"/>
    <property type="match status" value="1"/>
</dbReference>
<feature type="compositionally biased region" description="Polar residues" evidence="5">
    <location>
        <begin position="101"/>
        <end position="115"/>
    </location>
</feature>
<dbReference type="Proteomes" id="UP000653454">
    <property type="component" value="Unassembled WGS sequence"/>
</dbReference>
<feature type="compositionally biased region" description="Basic and acidic residues" evidence="5">
    <location>
        <begin position="86"/>
        <end position="100"/>
    </location>
</feature>
<organism evidence="7 8">
    <name type="scientific">Plutella xylostella</name>
    <name type="common">Diamondback moth</name>
    <name type="synonym">Plutella maculipennis</name>
    <dbReference type="NCBI Taxonomy" id="51655"/>
    <lineage>
        <taxon>Eukaryota</taxon>
        <taxon>Metazoa</taxon>
        <taxon>Ecdysozoa</taxon>
        <taxon>Arthropoda</taxon>
        <taxon>Hexapoda</taxon>
        <taxon>Insecta</taxon>
        <taxon>Pterygota</taxon>
        <taxon>Neoptera</taxon>
        <taxon>Endopterygota</taxon>
        <taxon>Lepidoptera</taxon>
        <taxon>Glossata</taxon>
        <taxon>Ditrysia</taxon>
        <taxon>Yponomeutoidea</taxon>
        <taxon>Plutellidae</taxon>
        <taxon>Plutella</taxon>
    </lineage>
</organism>
<dbReference type="AlphaFoldDB" id="A0A8S4DMA4"/>
<keyword evidence="4" id="KW-0472">Membrane</keyword>
<proteinExistence type="predicted"/>
<dbReference type="SUPFAM" id="SSF111352">
    <property type="entry name" value="Ammonium transporter"/>
    <property type="match status" value="1"/>
</dbReference>
<protein>
    <submittedName>
        <fullName evidence="7">(diamondback moth) hypothetical protein</fullName>
    </submittedName>
</protein>
<feature type="compositionally biased region" description="Low complexity" evidence="5">
    <location>
        <begin position="63"/>
        <end position="80"/>
    </location>
</feature>
<dbReference type="InterPro" id="IPR024041">
    <property type="entry name" value="NH4_transpt_AmtB-like_dom"/>
</dbReference>
<dbReference type="GO" id="GO:0008519">
    <property type="term" value="F:ammonium channel activity"/>
    <property type="evidence" value="ECO:0007669"/>
    <property type="project" value="InterPro"/>
</dbReference>
<evidence type="ECO:0000259" key="6">
    <source>
        <dbReference type="PROSITE" id="PS50878"/>
    </source>
</evidence>
<dbReference type="EMBL" id="CAJHNJ030000006">
    <property type="protein sequence ID" value="CAG9101431.1"/>
    <property type="molecule type" value="Genomic_DNA"/>
</dbReference>
<comment type="subcellular location">
    <subcellularLocation>
        <location evidence="1">Membrane</location>
        <topology evidence="1">Multi-pass membrane protein</topology>
    </subcellularLocation>
</comment>
<dbReference type="InterPro" id="IPR000477">
    <property type="entry name" value="RT_dom"/>
</dbReference>
<evidence type="ECO:0000256" key="1">
    <source>
        <dbReference type="ARBA" id="ARBA00004141"/>
    </source>
</evidence>
<accession>A0A8S4DMA4</accession>
<dbReference type="Gene3D" id="1.10.3430.10">
    <property type="entry name" value="Ammonium transporter AmtB like domains"/>
    <property type="match status" value="1"/>
</dbReference>
<dbReference type="PANTHER" id="PTHR33332">
    <property type="entry name" value="REVERSE TRANSCRIPTASE DOMAIN-CONTAINING PROTEIN"/>
    <property type="match status" value="1"/>
</dbReference>
<feature type="compositionally biased region" description="Polar residues" evidence="5">
    <location>
        <begin position="45"/>
        <end position="58"/>
    </location>
</feature>
<evidence type="ECO:0000256" key="5">
    <source>
        <dbReference type="SAM" id="MobiDB-lite"/>
    </source>
</evidence>
<name>A0A8S4DMA4_PLUXY</name>
<dbReference type="GO" id="GO:0016020">
    <property type="term" value="C:membrane"/>
    <property type="evidence" value="ECO:0007669"/>
    <property type="project" value="UniProtKB-SubCell"/>
</dbReference>
<keyword evidence="2" id="KW-0812">Transmembrane</keyword>
<sequence>MSQKIDLDLLKNLITSASKPLDEKINDICSRISQISDEIRELKSVVSNSNSDGSTKPGSYSEAVTTPASSTKSTPASRPSLTAAAQREKRTTAIRAKEKISTQANRPTRPTSLQRRGQPAKTELSSQHTPTDKKKIITDKIITTDATPLTSNSNQTTAIEKNTTTVTPTSIPTTPTTDVATENGEQWITVTKRQPRKSSAIRGSATNTGIQGIERYTYLHGCYFKTETTTDSLIDHLKKVDGGLQYIVEKIPSKHDTYTSFKIGIPAASIEKFMATDVWPLNTNISKWRPFLLPRPNRPPDELEIENKTNKLECELQVHGNIDVLCLTELFLHPDELPSVHLENYKLAAHYCRRGREGGGACIYVRDQVLAIERPEVAQLSVEMHFEACAVECVGADTVVTGRAGAPGGGAALDVLVSASAGASDCERARHAAVALNRYYIEANNNPNCRPCCDSAIVYLNKYLESHEQNRSTVDAARDVVCRVMSHHEAGRQVAAVFCDLSRAFELVNHELLLKKLKLYGITDDFYNTIAVFLRDRKQCTYVRNSKSDLEFIGDCAVPQGSTMGNYLFLILVNDLTAASEHAEYVLFADDGCLIVSAENYVLLKHKLNQVTACIHDWFSANGMLLNIEKTNIVHFQLRRTRGHDLNVVCNGVAVPQVDQVKYLGFVIDAGLTWSPHIDVTCARLASACFALSRLARSLSNENMKKAYYGYFHSILSYGVDLWGNTACSERILRLQKRAVRIIAHKPWDCPAQQLFKNCNILTLPCLYALEVAKYARRNLDKFNTKADFHRVNTRRRNQLIAPATRLAKSDKCINTLVPRVYNALPDNPKLAKLGILDTCGVNNLHGLPGLTSGVLSIILFAATRDAATLGHLLGQEVDVRKQALRQLFGLLSTLGVAVVSGAVTGFVAKKLFKPLKPEEAYSDEKNWVLPEY</sequence>
<evidence type="ECO:0000313" key="8">
    <source>
        <dbReference type="Proteomes" id="UP000653454"/>
    </source>
</evidence>
<gene>
    <name evidence="7" type="ORF">PLXY2_LOCUS2456</name>
</gene>
<evidence type="ECO:0000256" key="3">
    <source>
        <dbReference type="ARBA" id="ARBA00022989"/>
    </source>
</evidence>
<dbReference type="InterPro" id="IPR029020">
    <property type="entry name" value="Ammonium/urea_transptr"/>
</dbReference>
<keyword evidence="8" id="KW-1185">Reference proteome</keyword>
<reference evidence="7" key="1">
    <citation type="submission" date="2020-11" db="EMBL/GenBank/DDBJ databases">
        <authorList>
            <person name="Whiteford S."/>
        </authorList>
    </citation>
    <scope>NUCLEOTIDE SEQUENCE</scope>
</reference>
<dbReference type="PROSITE" id="PS50878">
    <property type="entry name" value="RT_POL"/>
    <property type="match status" value="1"/>
</dbReference>
<comment type="caution">
    <text evidence="7">The sequence shown here is derived from an EMBL/GenBank/DDBJ whole genome shotgun (WGS) entry which is preliminary data.</text>
</comment>